<gene>
    <name evidence="2" type="ORF">QJ048_01320</name>
</gene>
<evidence type="ECO:0000313" key="2">
    <source>
        <dbReference type="EMBL" id="MDI3318388.1"/>
    </source>
</evidence>
<comment type="caution">
    <text evidence="2">The sequence shown here is derived from an EMBL/GenBank/DDBJ whole genome shotgun (WGS) entry which is preliminary data.</text>
</comment>
<feature type="transmembrane region" description="Helical" evidence="1">
    <location>
        <begin position="14"/>
        <end position="32"/>
    </location>
</feature>
<evidence type="ECO:0000256" key="1">
    <source>
        <dbReference type="SAM" id="Phobius"/>
    </source>
</evidence>
<keyword evidence="1" id="KW-0812">Transmembrane</keyword>
<sequence>MEISSENSTDRMKVLWGFLIIITMLGLYKVYLNNRINTYGVYLKGTLVDVEGRKGGLNITIKYLFDGKEYNNTRGTSHLNSNDIGKQFFIKLVPDKPNQIVVLEENPVPDCLLNIDSPTGGWKTIPNCPN</sequence>
<accession>A0ABT6R7H4</accession>
<name>A0ABT6R7H4_9BACT</name>
<keyword evidence="1" id="KW-1133">Transmembrane helix</keyword>
<proteinExistence type="predicted"/>
<protein>
    <recommendedName>
        <fullName evidence="4">DUF3592 domain-containing protein</fullName>
    </recommendedName>
</protein>
<dbReference type="RefSeq" id="WP_282332516.1">
    <property type="nucleotide sequence ID" value="NZ_JASBRG010000001.1"/>
</dbReference>
<evidence type="ECO:0000313" key="3">
    <source>
        <dbReference type="Proteomes" id="UP001226434"/>
    </source>
</evidence>
<reference evidence="2 3" key="1">
    <citation type="submission" date="2023-05" db="EMBL/GenBank/DDBJ databases">
        <title>Genome sequence of Pinibacter sp. MAH-24.</title>
        <authorList>
            <person name="Huq M.A."/>
        </authorList>
    </citation>
    <scope>NUCLEOTIDE SEQUENCE [LARGE SCALE GENOMIC DNA]</scope>
    <source>
        <strain evidence="2 3">MAH-24</strain>
    </source>
</reference>
<dbReference type="Proteomes" id="UP001226434">
    <property type="component" value="Unassembled WGS sequence"/>
</dbReference>
<keyword evidence="1" id="KW-0472">Membrane</keyword>
<dbReference type="EMBL" id="JASBRG010000001">
    <property type="protein sequence ID" value="MDI3318388.1"/>
    <property type="molecule type" value="Genomic_DNA"/>
</dbReference>
<organism evidence="2 3">
    <name type="scientific">Pinibacter soli</name>
    <dbReference type="NCBI Taxonomy" id="3044211"/>
    <lineage>
        <taxon>Bacteria</taxon>
        <taxon>Pseudomonadati</taxon>
        <taxon>Bacteroidota</taxon>
        <taxon>Chitinophagia</taxon>
        <taxon>Chitinophagales</taxon>
        <taxon>Chitinophagaceae</taxon>
        <taxon>Pinibacter</taxon>
    </lineage>
</organism>
<evidence type="ECO:0008006" key="4">
    <source>
        <dbReference type="Google" id="ProtNLM"/>
    </source>
</evidence>
<keyword evidence="3" id="KW-1185">Reference proteome</keyword>